<dbReference type="RefSeq" id="WP_301754260.1">
    <property type="nucleotide sequence ID" value="NZ_JAUJSQ010000001.1"/>
</dbReference>
<reference evidence="1" key="1">
    <citation type="submission" date="2023-07" db="EMBL/GenBank/DDBJ databases">
        <title>A collection of bacterial strains from the Burkholderia cepacia Research Laboratory and Repository.</title>
        <authorList>
            <person name="Lipuma J."/>
            <person name="Spilker T."/>
            <person name="Caverly L."/>
        </authorList>
    </citation>
    <scope>NUCLEOTIDE SEQUENCE</scope>
    <source>
        <strain evidence="1">AU42020</strain>
    </source>
</reference>
<organism evidence="1 2">
    <name type="scientific">Burkholderia metallica</name>
    <dbReference type="NCBI Taxonomy" id="488729"/>
    <lineage>
        <taxon>Bacteria</taxon>
        <taxon>Pseudomonadati</taxon>
        <taxon>Pseudomonadota</taxon>
        <taxon>Betaproteobacteria</taxon>
        <taxon>Burkholderiales</taxon>
        <taxon>Burkholderiaceae</taxon>
        <taxon>Burkholderia</taxon>
        <taxon>Burkholderia cepacia complex</taxon>
    </lineage>
</organism>
<protein>
    <submittedName>
        <fullName evidence="1">Uncharacterized protein</fullName>
    </submittedName>
</protein>
<comment type="caution">
    <text evidence="1">The sequence shown here is derived from an EMBL/GenBank/DDBJ whole genome shotgun (WGS) entry which is preliminary data.</text>
</comment>
<dbReference type="EMBL" id="JAUJSQ010000001">
    <property type="protein sequence ID" value="MDN7929661.1"/>
    <property type="molecule type" value="Genomic_DNA"/>
</dbReference>
<proteinExistence type="predicted"/>
<accession>A0ABT8P3Z2</accession>
<keyword evidence="2" id="KW-1185">Reference proteome</keyword>
<evidence type="ECO:0000313" key="2">
    <source>
        <dbReference type="Proteomes" id="UP001171606"/>
    </source>
</evidence>
<gene>
    <name evidence="1" type="ORF">QZM52_00010</name>
</gene>
<dbReference type="Proteomes" id="UP001171606">
    <property type="component" value="Unassembled WGS sequence"/>
</dbReference>
<evidence type="ECO:0000313" key="1">
    <source>
        <dbReference type="EMBL" id="MDN7929661.1"/>
    </source>
</evidence>
<sequence>MKNVNFIVFVLLAGLPWGGLNLYARTVTLENGVKIDLPVYRNKQVNSDGSVCVDVNRFNVTATICSYKKATDAAVRSNGFFKYKDLSLMGGRQIPSLPDDALVYAEGGYSFLYPANKKRIGGFVVYEADNILCKTDSDDGERPAVCYAAALVSGKKPDMSPTIFVFSVIEQPPTPGGNLSEKAKEKVVIINEIIRSIKTYR</sequence>
<name>A0ABT8P3Z2_9BURK</name>